<dbReference type="SUPFAM" id="SSF51735">
    <property type="entry name" value="NAD(P)-binding Rossmann-fold domains"/>
    <property type="match status" value="1"/>
</dbReference>
<evidence type="ECO:0000256" key="2">
    <source>
        <dbReference type="ARBA" id="ARBA00023027"/>
    </source>
</evidence>
<dbReference type="RefSeq" id="WP_014658283.1">
    <property type="nucleotide sequence ID" value="NC_017731.1"/>
</dbReference>
<dbReference type="NCBIfam" id="NF012013">
    <property type="entry name" value="PRK15469.1"/>
    <property type="match status" value="1"/>
</dbReference>
<gene>
    <name evidence="4" type="ordered locus">S70_20155</name>
</gene>
<dbReference type="GO" id="GO:0016491">
    <property type="term" value="F:oxidoreductase activity"/>
    <property type="evidence" value="ECO:0007669"/>
    <property type="project" value="UniProtKB-KW"/>
</dbReference>
<dbReference type="PANTHER" id="PTHR43333">
    <property type="entry name" value="2-HACID_DH_C DOMAIN-CONTAINING PROTEIN"/>
    <property type="match status" value="1"/>
</dbReference>
<dbReference type="PANTHER" id="PTHR43333:SF1">
    <property type="entry name" value="D-ISOMER SPECIFIC 2-HYDROXYACID DEHYDROGENASE NAD-BINDING DOMAIN-CONTAINING PROTEIN"/>
    <property type="match status" value="1"/>
</dbReference>
<dbReference type="Gene3D" id="3.40.50.720">
    <property type="entry name" value="NAD(P)-binding Rossmann-like Domain"/>
    <property type="match status" value="2"/>
</dbReference>
<dbReference type="Proteomes" id="UP000005012">
    <property type="component" value="Chromosome"/>
</dbReference>
<dbReference type="CDD" id="cd12164">
    <property type="entry name" value="GDH_like_2"/>
    <property type="match status" value="1"/>
</dbReference>
<dbReference type="PATRIC" id="fig|1157951.4.peg.4052"/>
<dbReference type="AlphaFoldDB" id="A0A140ST95"/>
<proteinExistence type="predicted"/>
<keyword evidence="2" id="KW-0520">NAD</keyword>
<keyword evidence="1" id="KW-0560">Oxidoreductase</keyword>
<dbReference type="EMBL" id="CP003488">
    <property type="protein sequence ID" value="AFH95816.1"/>
    <property type="molecule type" value="Genomic_DNA"/>
</dbReference>
<dbReference type="HOGENOM" id="CLU_019796_1_0_6"/>
<evidence type="ECO:0000256" key="1">
    <source>
        <dbReference type="ARBA" id="ARBA00023002"/>
    </source>
</evidence>
<organism evidence="4 5">
    <name type="scientific">Providencia stuartii (strain MRSN 2154)</name>
    <dbReference type="NCBI Taxonomy" id="1157951"/>
    <lineage>
        <taxon>Bacteria</taxon>
        <taxon>Pseudomonadati</taxon>
        <taxon>Pseudomonadota</taxon>
        <taxon>Gammaproteobacteria</taxon>
        <taxon>Enterobacterales</taxon>
        <taxon>Morganellaceae</taxon>
        <taxon>Providencia</taxon>
    </lineage>
</organism>
<protein>
    <submittedName>
        <fullName evidence="4">2-hydroxyacid dehydrogenase</fullName>
    </submittedName>
</protein>
<dbReference type="InterPro" id="IPR036291">
    <property type="entry name" value="NAD(P)-bd_dom_sf"/>
</dbReference>
<dbReference type="GeneID" id="93519454"/>
<reference evidence="4 5" key="1">
    <citation type="journal article" date="2012" name="J. Bacteriol.">
        <title>Complete Genome Sequence of Providencia stuartii Clinical Isolate MRSN 2154.</title>
        <authorList>
            <person name="Clifford R.J."/>
            <person name="Hang J."/>
            <person name="Riley M.C."/>
            <person name="Onmus-Leone F."/>
            <person name="Kuschner R.A."/>
            <person name="Lesho E.P."/>
            <person name="Waterman P.E."/>
        </authorList>
    </citation>
    <scope>NUCLEOTIDE SEQUENCE [LARGE SCALE GENOMIC DNA]</scope>
    <source>
        <strain evidence="4 5">MRSN 2154</strain>
    </source>
</reference>
<evidence type="ECO:0000313" key="4">
    <source>
        <dbReference type="EMBL" id="AFH95816.1"/>
    </source>
</evidence>
<dbReference type="KEGG" id="psi:S70_20155"/>
<name>A0A140ST95_PROSM</name>
<feature type="domain" description="D-isomer specific 2-hydroxyacid dehydrogenase NAD-binding" evidence="3">
    <location>
        <begin position="106"/>
        <end position="278"/>
    </location>
</feature>
<evidence type="ECO:0000259" key="3">
    <source>
        <dbReference type="Pfam" id="PF02826"/>
    </source>
</evidence>
<accession>A0A140ST95</accession>
<reference evidence="5" key="2">
    <citation type="submission" date="2012-04" db="EMBL/GenBank/DDBJ databases">
        <title>Complete genome sequence of Providencia stuartii clinical isolate MRSN 2154.</title>
        <authorList>
            <person name="Clifford R.J."/>
            <person name="Hang J."/>
            <person name="Riley M.C."/>
            <person name="Onmus-Leone F."/>
            <person name="Kuschner R.A."/>
            <person name="Lesho E.P."/>
            <person name="Waterman P.E."/>
        </authorList>
    </citation>
    <scope>NUCLEOTIDE SEQUENCE [LARGE SCALE GENOMIC DNA]</scope>
    <source>
        <strain evidence="5">MRSN 2154</strain>
    </source>
</reference>
<sequence length="313" mass="35232">MNILFYHPFFDANEWIDGMKARLPQANIRQWVRGDKQSADYAMVWLPPYECLAGRKDLKGIFALGAGVDAILKQEHENPGTLPAGVPLMRLEDTGMALQMEEYAMAKVLYYFRRMDEYRQFQSQRQWKPLPAYRHDEFVVGVMGAGALGQAVAKRLVEFGFHVRTWSRSAKQLNNVKSYYGQEQLGAFLQGTRVIINLLPSTPQTVGILNQSLFSQLQKNAFIINLARGSHLIEQDLLAALESGQVAGASLDVFASEPLPQMHPFWTHPRVAITPHIAAITLPQEAMDMISSNIQRIENGQTPVGIVDMQRGY</sequence>
<dbReference type="Pfam" id="PF02826">
    <property type="entry name" value="2-Hacid_dh_C"/>
    <property type="match status" value="1"/>
</dbReference>
<dbReference type="OrthoDB" id="9787219at2"/>
<dbReference type="GO" id="GO:0051287">
    <property type="term" value="F:NAD binding"/>
    <property type="evidence" value="ECO:0007669"/>
    <property type="project" value="InterPro"/>
</dbReference>
<dbReference type="InterPro" id="IPR006140">
    <property type="entry name" value="D-isomer_DH_NAD-bd"/>
</dbReference>
<evidence type="ECO:0000313" key="5">
    <source>
        <dbReference type="Proteomes" id="UP000005012"/>
    </source>
</evidence>